<feature type="transmembrane region" description="Helical" evidence="6">
    <location>
        <begin position="91"/>
        <end position="107"/>
    </location>
</feature>
<keyword evidence="9" id="KW-1185">Reference proteome</keyword>
<feature type="transmembrane region" description="Helical" evidence="6">
    <location>
        <begin position="180"/>
        <end position="199"/>
    </location>
</feature>
<accession>A0ABS8JDJ1</accession>
<dbReference type="Pfam" id="PF07690">
    <property type="entry name" value="MFS_1"/>
    <property type="match status" value="1"/>
</dbReference>
<dbReference type="PROSITE" id="PS50850">
    <property type="entry name" value="MFS"/>
    <property type="match status" value="1"/>
</dbReference>
<feature type="transmembrane region" description="Helical" evidence="6">
    <location>
        <begin position="148"/>
        <end position="168"/>
    </location>
</feature>
<dbReference type="RefSeq" id="WP_230525335.1">
    <property type="nucleotide sequence ID" value="NZ_JAJGAK010000001.1"/>
</dbReference>
<feature type="transmembrane region" description="Helical" evidence="6">
    <location>
        <begin position="205"/>
        <end position="225"/>
    </location>
</feature>
<feature type="transmembrane region" description="Helical" evidence="6">
    <location>
        <begin position="265"/>
        <end position="285"/>
    </location>
</feature>
<keyword evidence="2" id="KW-0813">Transport</keyword>
<evidence type="ECO:0000256" key="5">
    <source>
        <dbReference type="ARBA" id="ARBA00023136"/>
    </source>
</evidence>
<keyword evidence="5 6" id="KW-0472">Membrane</keyword>
<evidence type="ECO:0000256" key="4">
    <source>
        <dbReference type="ARBA" id="ARBA00022989"/>
    </source>
</evidence>
<evidence type="ECO:0000256" key="3">
    <source>
        <dbReference type="ARBA" id="ARBA00022692"/>
    </source>
</evidence>
<feature type="transmembrane region" description="Helical" evidence="6">
    <location>
        <begin position="23"/>
        <end position="46"/>
    </location>
</feature>
<evidence type="ECO:0000313" key="8">
    <source>
        <dbReference type="EMBL" id="MCC8361681.1"/>
    </source>
</evidence>
<name>A0ABS8JDJ1_9GAMM</name>
<feature type="transmembrane region" description="Helical" evidence="6">
    <location>
        <begin position="232"/>
        <end position="253"/>
    </location>
</feature>
<feature type="transmembrane region" description="Helical" evidence="6">
    <location>
        <begin position="58"/>
        <end position="79"/>
    </location>
</feature>
<feature type="transmembrane region" description="Helical" evidence="6">
    <location>
        <begin position="394"/>
        <end position="414"/>
    </location>
</feature>
<dbReference type="PANTHER" id="PTHR23501:SF191">
    <property type="entry name" value="VACUOLAR BASIC AMINO ACID TRANSPORTER 4"/>
    <property type="match status" value="1"/>
</dbReference>
<keyword evidence="4 6" id="KW-1133">Transmembrane helix</keyword>
<evidence type="ECO:0000313" key="9">
    <source>
        <dbReference type="Proteomes" id="UP001165293"/>
    </source>
</evidence>
<dbReference type="InterPro" id="IPR020846">
    <property type="entry name" value="MFS_dom"/>
</dbReference>
<evidence type="ECO:0000256" key="2">
    <source>
        <dbReference type="ARBA" id="ARBA00022448"/>
    </source>
</evidence>
<comment type="subcellular location">
    <subcellularLocation>
        <location evidence="1">Endomembrane system</location>
        <topology evidence="1">Multi-pass membrane protein</topology>
    </subcellularLocation>
</comment>
<dbReference type="EMBL" id="JAJGAK010000001">
    <property type="protein sequence ID" value="MCC8361681.1"/>
    <property type="molecule type" value="Genomic_DNA"/>
</dbReference>
<dbReference type="SUPFAM" id="SSF103473">
    <property type="entry name" value="MFS general substrate transporter"/>
    <property type="match status" value="1"/>
</dbReference>
<feature type="transmembrane region" description="Helical" evidence="6">
    <location>
        <begin position="353"/>
        <end position="374"/>
    </location>
</feature>
<organism evidence="8 9">
    <name type="scientific">Noviluteimonas lactosilytica</name>
    <dbReference type="NCBI Taxonomy" id="2888523"/>
    <lineage>
        <taxon>Bacteria</taxon>
        <taxon>Pseudomonadati</taxon>
        <taxon>Pseudomonadota</taxon>
        <taxon>Gammaproteobacteria</taxon>
        <taxon>Lysobacterales</taxon>
        <taxon>Lysobacteraceae</taxon>
        <taxon>Noviluteimonas</taxon>
    </lineage>
</organism>
<proteinExistence type="predicted"/>
<sequence>MSANAAPAQHDAARPALGGVRAWLAWLVAVAFVVYYFSFQTGYAIVNASVQKELSLSVAQVGMIAAAYTWVFAVFQLLSGPTLDRLGARRVLLPAIVLVTAGIVLFANARSFEALLLSQALVAIGASTGFVGAGYVGGQWFGMAKFSFMFGLVQFAASIFSVINQNLLGWVLSTASWRSVFWTDGLLGLVLLFAAYAMLRDPVPVAGGGGFGRFFADVGAALGAVARVPHVWMAAVFGALCFGPMLALGVVWGPKLLAAHGLDTHAANVGTSLLWLGLAAGCFVAPWMSDRLRRRKWPVLVGIVLQLLALAALIYVELPAAALLACCFLFGFGNAAHMLAFSTAGDVVEPRHIGTSAAIVNGLMFVVGGILISRPGLRIGLGIEEGLAPASLEIAQYAARPLMISVIVALIVAASMRETYPQR</sequence>
<evidence type="ECO:0000256" key="6">
    <source>
        <dbReference type="SAM" id="Phobius"/>
    </source>
</evidence>
<keyword evidence="3 6" id="KW-0812">Transmembrane</keyword>
<feature type="transmembrane region" description="Helical" evidence="6">
    <location>
        <begin position="322"/>
        <end position="341"/>
    </location>
</feature>
<comment type="caution">
    <text evidence="8">The sequence shown here is derived from an EMBL/GenBank/DDBJ whole genome shotgun (WGS) entry which is preliminary data.</text>
</comment>
<reference evidence="8" key="1">
    <citation type="submission" date="2021-10" db="EMBL/GenBank/DDBJ databases">
        <authorList>
            <person name="Lyu M."/>
            <person name="Wang X."/>
            <person name="Meng X."/>
            <person name="Xu K."/>
        </authorList>
    </citation>
    <scope>NUCLEOTIDE SEQUENCE</scope>
    <source>
        <strain evidence="8">A6</strain>
    </source>
</reference>
<feature type="transmembrane region" description="Helical" evidence="6">
    <location>
        <begin position="114"/>
        <end position="136"/>
    </location>
</feature>
<dbReference type="Proteomes" id="UP001165293">
    <property type="component" value="Unassembled WGS sequence"/>
</dbReference>
<dbReference type="PANTHER" id="PTHR23501">
    <property type="entry name" value="MAJOR FACILITATOR SUPERFAMILY"/>
    <property type="match status" value="1"/>
</dbReference>
<evidence type="ECO:0000256" key="1">
    <source>
        <dbReference type="ARBA" id="ARBA00004127"/>
    </source>
</evidence>
<evidence type="ECO:0000259" key="7">
    <source>
        <dbReference type="PROSITE" id="PS50850"/>
    </source>
</evidence>
<dbReference type="Gene3D" id="1.20.1250.20">
    <property type="entry name" value="MFS general substrate transporter like domains"/>
    <property type="match status" value="2"/>
</dbReference>
<feature type="transmembrane region" description="Helical" evidence="6">
    <location>
        <begin position="297"/>
        <end position="316"/>
    </location>
</feature>
<dbReference type="InterPro" id="IPR036259">
    <property type="entry name" value="MFS_trans_sf"/>
</dbReference>
<gene>
    <name evidence="8" type="ORF">LK996_01100</name>
</gene>
<dbReference type="InterPro" id="IPR011701">
    <property type="entry name" value="MFS"/>
</dbReference>
<protein>
    <submittedName>
        <fullName evidence="8">MFS transporter</fullName>
    </submittedName>
</protein>
<feature type="domain" description="Major facilitator superfamily (MFS) profile" evidence="7">
    <location>
        <begin position="24"/>
        <end position="417"/>
    </location>
</feature>